<name>A0ABU0E1C7_9FIRM</name>
<keyword evidence="3" id="KW-1185">Reference proteome</keyword>
<dbReference type="InterPro" id="IPR050303">
    <property type="entry name" value="GatZ_KbaZ_carbometab"/>
</dbReference>
<feature type="transmembrane region" description="Helical" evidence="1">
    <location>
        <begin position="133"/>
        <end position="154"/>
    </location>
</feature>
<dbReference type="PROSITE" id="PS51108">
    <property type="entry name" value="PTS_EIID"/>
    <property type="match status" value="1"/>
</dbReference>
<dbReference type="PANTHER" id="PTHR32502:SF26">
    <property type="entry name" value="PHOSPHOTRANSFERASE SYSTEM SUGAR-SPECIFIC EIID COMPONENT"/>
    <property type="match status" value="1"/>
</dbReference>
<proteinExistence type="predicted"/>
<dbReference type="RefSeq" id="WP_307406511.1">
    <property type="nucleotide sequence ID" value="NZ_JAUSUR010000002.1"/>
</dbReference>
<protein>
    <submittedName>
        <fullName evidence="2">PTS system mannose-specific IID component</fullName>
    </submittedName>
</protein>
<dbReference type="Proteomes" id="UP001230220">
    <property type="component" value="Unassembled WGS sequence"/>
</dbReference>
<feature type="transmembrane region" description="Helical" evidence="1">
    <location>
        <begin position="219"/>
        <end position="237"/>
    </location>
</feature>
<comment type="caution">
    <text evidence="2">The sequence shown here is derived from an EMBL/GenBank/DDBJ whole genome shotgun (WGS) entry which is preliminary data.</text>
</comment>
<feature type="transmembrane region" description="Helical" evidence="1">
    <location>
        <begin position="244"/>
        <end position="263"/>
    </location>
</feature>
<feature type="transmembrane region" description="Helical" evidence="1">
    <location>
        <begin position="175"/>
        <end position="199"/>
    </location>
</feature>
<organism evidence="2 3">
    <name type="scientific">Breznakia pachnodae</name>
    <dbReference type="NCBI Taxonomy" id="265178"/>
    <lineage>
        <taxon>Bacteria</taxon>
        <taxon>Bacillati</taxon>
        <taxon>Bacillota</taxon>
        <taxon>Erysipelotrichia</taxon>
        <taxon>Erysipelotrichales</taxon>
        <taxon>Erysipelotrichaceae</taxon>
        <taxon>Breznakia</taxon>
    </lineage>
</organism>
<keyword evidence="1" id="KW-1133">Transmembrane helix</keyword>
<reference evidence="2 3" key="1">
    <citation type="submission" date="2023-07" db="EMBL/GenBank/DDBJ databases">
        <title>Genomic Encyclopedia of Type Strains, Phase IV (KMG-IV): sequencing the most valuable type-strain genomes for metagenomic binning, comparative biology and taxonomic classification.</title>
        <authorList>
            <person name="Goeker M."/>
        </authorList>
    </citation>
    <scope>NUCLEOTIDE SEQUENCE [LARGE SCALE GENOMIC DNA]</scope>
    <source>
        <strain evidence="2 3">DSM 16784</strain>
    </source>
</reference>
<accession>A0ABU0E1C7</accession>
<dbReference type="EMBL" id="JAUSUR010000002">
    <property type="protein sequence ID" value="MDQ0360533.1"/>
    <property type="molecule type" value="Genomic_DNA"/>
</dbReference>
<sequence>MSDLTKKDLARFSRRYMIASQACFNYETMQSPGAIFAIGPLLEKIYDDNPDVLKDKFKAHLQFYNTQTTFGSAILAATLAIEETRDPNCTETAIAIRTSLMGPFAGIGDALFGTLPRVILAAMSGYAAIEGDFVTGLLTCLLGGGLIFYLRWLLIKTGFYQGAKFISEKQSQLNNIRQTVSILGIMIVGALIASNIGVVTPIEITVGESIKPLQEVFDGILPNLIPVIIVAAVYFGLDLKKMNTVRMVWVIVFISLILSYLGILA</sequence>
<dbReference type="PANTHER" id="PTHR32502">
    <property type="entry name" value="N-ACETYLGALACTOSAMINE PERMEASE II COMPONENT-RELATED"/>
    <property type="match status" value="1"/>
</dbReference>
<keyword evidence="1" id="KW-0812">Transmembrane</keyword>
<keyword evidence="1" id="KW-0472">Membrane</keyword>
<dbReference type="Pfam" id="PF03613">
    <property type="entry name" value="EIID-AGA"/>
    <property type="match status" value="1"/>
</dbReference>
<evidence type="ECO:0000313" key="2">
    <source>
        <dbReference type="EMBL" id="MDQ0360533.1"/>
    </source>
</evidence>
<dbReference type="InterPro" id="IPR004704">
    <property type="entry name" value="PTS_IID_man"/>
</dbReference>
<evidence type="ECO:0000313" key="3">
    <source>
        <dbReference type="Proteomes" id="UP001230220"/>
    </source>
</evidence>
<gene>
    <name evidence="2" type="ORF">J2S15_001278</name>
</gene>
<evidence type="ECO:0000256" key="1">
    <source>
        <dbReference type="SAM" id="Phobius"/>
    </source>
</evidence>